<gene>
    <name evidence="3" type="ORF">G3I74_14835</name>
</gene>
<sequence>MSRLSWSQSLAALLLVASCGLAWAAPEPGDLKRCAELELRVAGLFHVGTAYLYLDQCSSASEILETVPKQFSLELARDFKGEDLIESARSTLTRNLGVDRADQLPEALRCLADAYVDADSGDRYDVVYRPGEGLGLYLNERLLQSCDDSEDAEKYFMIWFGEDPFHRRMRDRLLEQARETAAAS</sequence>
<feature type="signal peptide" evidence="1">
    <location>
        <begin position="1"/>
        <end position="24"/>
    </location>
</feature>
<evidence type="ECO:0000313" key="4">
    <source>
        <dbReference type="Proteomes" id="UP000484885"/>
    </source>
</evidence>
<dbReference type="EMBL" id="JAAGSC010000044">
    <property type="protein sequence ID" value="NDY97004.1"/>
    <property type="molecule type" value="Genomic_DNA"/>
</dbReference>
<dbReference type="AlphaFoldDB" id="A0A845V2S1"/>
<protein>
    <recommendedName>
        <fullName evidence="2">Chalcone isomerase domain-containing protein</fullName>
    </recommendedName>
</protein>
<evidence type="ECO:0000313" key="3">
    <source>
        <dbReference type="EMBL" id="NDY97004.1"/>
    </source>
</evidence>
<keyword evidence="1" id="KW-0732">Signal</keyword>
<evidence type="ECO:0000256" key="1">
    <source>
        <dbReference type="SAM" id="SignalP"/>
    </source>
</evidence>
<comment type="caution">
    <text evidence="3">The sequence shown here is derived from an EMBL/GenBank/DDBJ whole genome shotgun (WGS) entry which is preliminary data.</text>
</comment>
<keyword evidence="4" id="KW-1185">Reference proteome</keyword>
<dbReference type="Pfam" id="PF16036">
    <property type="entry name" value="Chalcone_3"/>
    <property type="match status" value="1"/>
</dbReference>
<organism evidence="3 4">
    <name type="scientific">Wenzhouxiangella limi</name>
    <dbReference type="NCBI Taxonomy" id="2707351"/>
    <lineage>
        <taxon>Bacteria</taxon>
        <taxon>Pseudomonadati</taxon>
        <taxon>Pseudomonadota</taxon>
        <taxon>Gammaproteobacteria</taxon>
        <taxon>Chromatiales</taxon>
        <taxon>Wenzhouxiangellaceae</taxon>
        <taxon>Wenzhouxiangella</taxon>
    </lineage>
</organism>
<dbReference type="PROSITE" id="PS51257">
    <property type="entry name" value="PROKAR_LIPOPROTEIN"/>
    <property type="match status" value="1"/>
</dbReference>
<feature type="chain" id="PRO_5032370392" description="Chalcone isomerase domain-containing protein" evidence="1">
    <location>
        <begin position="25"/>
        <end position="184"/>
    </location>
</feature>
<dbReference type="RefSeq" id="WP_164212379.1">
    <property type="nucleotide sequence ID" value="NZ_JAAGSC010000044.1"/>
</dbReference>
<reference evidence="3 4" key="1">
    <citation type="submission" date="2020-02" db="EMBL/GenBank/DDBJ databases">
        <authorList>
            <person name="Zhang X.-Y."/>
        </authorList>
    </citation>
    <scope>NUCLEOTIDE SEQUENCE [LARGE SCALE GENOMIC DNA]</scope>
    <source>
        <strain evidence="3 4">C33</strain>
    </source>
</reference>
<proteinExistence type="predicted"/>
<feature type="domain" description="Chalcone isomerase" evidence="2">
    <location>
        <begin position="40"/>
        <end position="174"/>
    </location>
</feature>
<evidence type="ECO:0000259" key="2">
    <source>
        <dbReference type="Pfam" id="PF16036"/>
    </source>
</evidence>
<name>A0A845V2S1_9GAMM</name>
<dbReference type="InterPro" id="IPR016087">
    <property type="entry name" value="Chalcone_isomerase"/>
</dbReference>
<accession>A0A845V2S1</accession>
<dbReference type="Proteomes" id="UP000484885">
    <property type="component" value="Unassembled WGS sequence"/>
</dbReference>